<gene>
    <name evidence="2" type="ordered locus">SCO3300</name>
    <name evidence="2" type="ORF">SCE15.17</name>
</gene>
<feature type="region of interest" description="Disordered" evidence="1">
    <location>
        <begin position="186"/>
        <end position="248"/>
    </location>
</feature>
<feature type="region of interest" description="Disordered" evidence="1">
    <location>
        <begin position="1"/>
        <end position="36"/>
    </location>
</feature>
<reference evidence="2 3" key="1">
    <citation type="journal article" date="1996" name="Mol. Microbiol.">
        <title>A set of ordered cosmids and a detailed genetic and physical map for the 8 Mb Streptomyces coelicolor A3(2) chromosome.</title>
        <authorList>
            <person name="Redenbach M."/>
            <person name="Kieser H.M."/>
            <person name="Denapaite D."/>
            <person name="Eichner A."/>
            <person name="Cullum J."/>
            <person name="Kinashi H."/>
            <person name="Hopwood D.A."/>
        </authorList>
    </citation>
    <scope>NUCLEOTIDE SEQUENCE [LARGE SCALE GENOMIC DNA]</scope>
    <source>
        <strain evidence="3">ATCC BAA-471 / A3(2) / M145</strain>
    </source>
</reference>
<evidence type="ECO:0000256" key="1">
    <source>
        <dbReference type="SAM" id="MobiDB-lite"/>
    </source>
</evidence>
<sequence>MRYTLSPGDAPARQANNQRGHWSTDHSHTGERSRTVQRKAYVPGVAALLAALLAGCTGGSGGGATADDSNPGQPGVATEAAEPGKYRTLPEPCAVVGHKALDTLLPGIEEIADEEQRARAYSGEPTLAYDTDRKVGCRWKVESAEATDHLFVDFERVVSYDGSVSDAGEAEELFAQQVEAADLPEPVVSESGSAASDSPSGSPSSSSGKSGEPGESGEPAGGAGGTPSSSASAPSSSPSSSSTASPAEVQPRLLDDLGDEAFVDDALSSSGSTAKRRTVTVAFRTSNVMVTIEYAEQSATLGVVPDSEEMQDMARNLASQLADSLGG</sequence>
<dbReference type="KEGG" id="sco:SCO3300"/>
<proteinExistence type="predicted"/>
<dbReference type="Proteomes" id="UP000001973">
    <property type="component" value="Chromosome"/>
</dbReference>
<feature type="region of interest" description="Disordered" evidence="1">
    <location>
        <begin position="60"/>
        <end position="81"/>
    </location>
</feature>
<feature type="compositionally biased region" description="Basic and acidic residues" evidence="1">
    <location>
        <begin position="22"/>
        <end position="34"/>
    </location>
</feature>
<dbReference type="eggNOG" id="ENOG5033UAU">
    <property type="taxonomic scope" value="Bacteria"/>
</dbReference>
<evidence type="ECO:0000313" key="2">
    <source>
        <dbReference type="EMBL" id="CAB41286.1"/>
    </source>
</evidence>
<organism evidence="2 3">
    <name type="scientific">Streptomyces coelicolor (strain ATCC BAA-471 / A3(2) / M145)</name>
    <dbReference type="NCBI Taxonomy" id="100226"/>
    <lineage>
        <taxon>Bacteria</taxon>
        <taxon>Bacillati</taxon>
        <taxon>Actinomycetota</taxon>
        <taxon>Actinomycetes</taxon>
        <taxon>Kitasatosporales</taxon>
        <taxon>Streptomycetaceae</taxon>
        <taxon>Streptomyces</taxon>
        <taxon>Streptomyces albidoflavus group</taxon>
    </lineage>
</organism>
<dbReference type="EMBL" id="AL645882">
    <property type="protein sequence ID" value="CAB41286.1"/>
    <property type="molecule type" value="Genomic_DNA"/>
</dbReference>
<dbReference type="EMBL" id="AL939116">
    <property type="protein sequence ID" value="CAB41286.1"/>
    <property type="molecule type" value="Genomic_DNA"/>
</dbReference>
<name>Q9X892_STRCO</name>
<dbReference type="PATRIC" id="fig|100226.15.peg.3361"/>
<feature type="compositionally biased region" description="Low complexity" evidence="1">
    <location>
        <begin position="226"/>
        <end position="248"/>
    </location>
</feature>
<reference evidence="2 3" key="2">
    <citation type="journal article" date="2002" name="Nature">
        <title>Complete genome sequence of the model actinomycete Streptomyces coelicolor A3(2).</title>
        <authorList>
            <person name="Bentley S.D."/>
            <person name="Chater K.F."/>
            <person name="Cerdeno-Tarraga A.M."/>
            <person name="Challis G.L."/>
            <person name="Thomson N.R."/>
            <person name="James K.D."/>
            <person name="Harris D.E."/>
            <person name="Quail M.A."/>
            <person name="Kieser H."/>
            <person name="Harper D."/>
            <person name="Bateman A."/>
            <person name="Brown S."/>
            <person name="Chandra G."/>
            <person name="Chen C.W."/>
            <person name="Collins M."/>
            <person name="Cronin A."/>
            <person name="Fraser A."/>
            <person name="Goble A."/>
            <person name="Hidalgo J."/>
            <person name="Hornsby T."/>
            <person name="Howarth S."/>
            <person name="Huang C.H."/>
            <person name="Kieser T."/>
            <person name="Larke L."/>
            <person name="Murphy L."/>
            <person name="Oliver K."/>
            <person name="O'Neil S."/>
            <person name="Rabbinowitsch E."/>
            <person name="Rajandream M.A."/>
            <person name="Rutherford K."/>
            <person name="Rutter S."/>
            <person name="Seeger K."/>
            <person name="Saunders D."/>
            <person name="Sharp S."/>
            <person name="Squares R."/>
            <person name="Squares S."/>
            <person name="Taylor K."/>
            <person name="Warren T."/>
            <person name="Wietzorrek A."/>
            <person name="Woodward J."/>
            <person name="Barrell B.G."/>
            <person name="Parkhill J."/>
            <person name="Hopwood D.A."/>
        </authorList>
    </citation>
    <scope>NUCLEOTIDE SEQUENCE [LARGE SCALE GENOMIC DNA]</scope>
    <source>
        <strain evidence="3">ATCC BAA-471 / A3(2) / M145</strain>
    </source>
</reference>
<dbReference type="OrthoDB" id="4336125at2"/>
<evidence type="ECO:0000313" key="3">
    <source>
        <dbReference type="Proteomes" id="UP000001973"/>
    </source>
</evidence>
<protein>
    <submittedName>
        <fullName evidence="2">Secreted serine-rich protein</fullName>
    </submittedName>
</protein>
<dbReference type="AlphaFoldDB" id="Q9X892"/>
<keyword evidence="3" id="KW-1185">Reference proteome</keyword>
<dbReference type="InParanoid" id="Q9X892"/>
<feature type="compositionally biased region" description="Low complexity" evidence="1">
    <location>
        <begin position="189"/>
        <end position="210"/>
    </location>
</feature>
<dbReference type="STRING" id="100226.gene:17760919"/>
<dbReference type="PIR" id="T36120">
    <property type="entry name" value="T36120"/>
</dbReference>
<dbReference type="HOGENOM" id="CLU_053342_0_0_11"/>
<dbReference type="PaxDb" id="100226-SCO3300"/>
<accession>Q9X892</accession>